<organism evidence="7 8">
    <name type="scientific">Rubroshorea leprosula</name>
    <dbReference type="NCBI Taxonomy" id="152421"/>
    <lineage>
        <taxon>Eukaryota</taxon>
        <taxon>Viridiplantae</taxon>
        <taxon>Streptophyta</taxon>
        <taxon>Embryophyta</taxon>
        <taxon>Tracheophyta</taxon>
        <taxon>Spermatophyta</taxon>
        <taxon>Magnoliopsida</taxon>
        <taxon>eudicotyledons</taxon>
        <taxon>Gunneridae</taxon>
        <taxon>Pentapetalae</taxon>
        <taxon>rosids</taxon>
        <taxon>malvids</taxon>
        <taxon>Malvales</taxon>
        <taxon>Dipterocarpaceae</taxon>
        <taxon>Rubroshorea</taxon>
    </lineage>
</organism>
<dbReference type="Gene3D" id="2.40.330.10">
    <property type="entry name" value="DNA-binding pseudobarrel domain"/>
    <property type="match status" value="1"/>
</dbReference>
<keyword evidence="8" id="KW-1185">Reference proteome</keyword>
<keyword evidence="3" id="KW-0238">DNA-binding</keyword>
<evidence type="ECO:0000259" key="6">
    <source>
        <dbReference type="SMART" id="SM01019"/>
    </source>
</evidence>
<dbReference type="GO" id="GO:0005634">
    <property type="term" value="C:nucleus"/>
    <property type="evidence" value="ECO:0007669"/>
    <property type="project" value="UniProtKB-SubCell"/>
</dbReference>
<evidence type="ECO:0000313" key="8">
    <source>
        <dbReference type="Proteomes" id="UP001054252"/>
    </source>
</evidence>
<reference evidence="7 8" key="1">
    <citation type="journal article" date="2021" name="Commun. Biol.">
        <title>The genome of Shorea leprosula (Dipterocarpaceae) highlights the ecological relevance of drought in aseasonal tropical rainforests.</title>
        <authorList>
            <person name="Ng K.K.S."/>
            <person name="Kobayashi M.J."/>
            <person name="Fawcett J.A."/>
            <person name="Hatakeyama M."/>
            <person name="Paape T."/>
            <person name="Ng C.H."/>
            <person name="Ang C.C."/>
            <person name="Tnah L.H."/>
            <person name="Lee C.T."/>
            <person name="Nishiyama T."/>
            <person name="Sese J."/>
            <person name="O'Brien M.J."/>
            <person name="Copetti D."/>
            <person name="Mohd Noor M.I."/>
            <person name="Ong R.C."/>
            <person name="Putra M."/>
            <person name="Sireger I.Z."/>
            <person name="Indrioko S."/>
            <person name="Kosugi Y."/>
            <person name="Izuno A."/>
            <person name="Isagi Y."/>
            <person name="Lee S.L."/>
            <person name="Shimizu K.K."/>
        </authorList>
    </citation>
    <scope>NUCLEOTIDE SEQUENCE [LARGE SCALE GENOMIC DNA]</scope>
    <source>
        <strain evidence="7">214</strain>
    </source>
</reference>
<protein>
    <recommendedName>
        <fullName evidence="6">TF-B3 domain-containing protein</fullName>
    </recommendedName>
</protein>
<evidence type="ECO:0000256" key="4">
    <source>
        <dbReference type="ARBA" id="ARBA00023163"/>
    </source>
</evidence>
<keyword evidence="5" id="KW-0539">Nucleus</keyword>
<evidence type="ECO:0000256" key="3">
    <source>
        <dbReference type="ARBA" id="ARBA00023125"/>
    </source>
</evidence>
<feature type="domain" description="TF-B3" evidence="6">
    <location>
        <begin position="6"/>
        <end position="101"/>
    </location>
</feature>
<dbReference type="Proteomes" id="UP001054252">
    <property type="component" value="Unassembled WGS sequence"/>
</dbReference>
<comment type="caution">
    <text evidence="7">The sequence shown here is derived from an EMBL/GenBank/DDBJ whole genome shotgun (WGS) entry which is preliminary data.</text>
</comment>
<proteinExistence type="predicted"/>
<evidence type="ECO:0000256" key="2">
    <source>
        <dbReference type="ARBA" id="ARBA00023015"/>
    </source>
</evidence>
<dbReference type="Pfam" id="PF02362">
    <property type="entry name" value="B3"/>
    <property type="match status" value="1"/>
</dbReference>
<dbReference type="InterPro" id="IPR015300">
    <property type="entry name" value="DNA-bd_pseudobarrel_sf"/>
</dbReference>
<dbReference type="InterPro" id="IPR003340">
    <property type="entry name" value="B3_DNA-bd"/>
</dbReference>
<dbReference type="AlphaFoldDB" id="A0AAV5JC37"/>
<dbReference type="SMART" id="SM01019">
    <property type="entry name" value="B3"/>
    <property type="match status" value="1"/>
</dbReference>
<evidence type="ECO:0000256" key="1">
    <source>
        <dbReference type="ARBA" id="ARBA00004123"/>
    </source>
</evidence>
<name>A0AAV5JC37_9ROSI</name>
<evidence type="ECO:0000313" key="7">
    <source>
        <dbReference type="EMBL" id="GKV09545.1"/>
    </source>
</evidence>
<evidence type="ECO:0000256" key="5">
    <source>
        <dbReference type="ARBA" id="ARBA00023242"/>
    </source>
</evidence>
<dbReference type="CDD" id="cd10017">
    <property type="entry name" value="B3_DNA"/>
    <property type="match status" value="1"/>
</dbReference>
<dbReference type="SUPFAM" id="SSF101936">
    <property type="entry name" value="DNA-binding pseudobarrel domain"/>
    <property type="match status" value="1"/>
</dbReference>
<comment type="subcellular location">
    <subcellularLocation>
        <location evidence="1">Nucleus</location>
    </subcellularLocation>
</comment>
<dbReference type="EMBL" id="BPVZ01000030">
    <property type="protein sequence ID" value="GKV09545.1"/>
    <property type="molecule type" value="Genomic_DNA"/>
</dbReference>
<sequence length="114" mass="12929">MALPSFEKVLPKTDIDEMLVIPTDFMQHLPDVEGGHSVELTVNASGTQRTFGYYTRAGANRRPVLRSGWRGYVRDKGLQVGHKILFQCVDGFPQYQICAKKKIKLLGQETWAEF</sequence>
<keyword evidence="4" id="KW-0804">Transcription</keyword>
<dbReference type="GO" id="GO:0003677">
    <property type="term" value="F:DNA binding"/>
    <property type="evidence" value="ECO:0007669"/>
    <property type="project" value="UniProtKB-KW"/>
</dbReference>
<gene>
    <name evidence="7" type="ORF">SLEP1_g21030</name>
</gene>
<keyword evidence="2" id="KW-0805">Transcription regulation</keyword>
<accession>A0AAV5JC37</accession>